<dbReference type="eggNOG" id="ENOG502S306">
    <property type="taxonomic scope" value="Eukaryota"/>
</dbReference>
<dbReference type="HOGENOM" id="CLU_643186_0_0_1"/>
<dbReference type="InterPro" id="IPR017853">
    <property type="entry name" value="GH"/>
</dbReference>
<dbReference type="EMBL" id="JH993100">
    <property type="protein sequence ID" value="EKX34921.1"/>
    <property type="molecule type" value="Genomic_DNA"/>
</dbReference>
<dbReference type="Gene3D" id="3.20.20.80">
    <property type="entry name" value="Glycosidases"/>
    <property type="match status" value="1"/>
</dbReference>
<protein>
    <recommendedName>
        <fullName evidence="4">GH18 domain-containing protein</fullName>
    </recommendedName>
</protein>
<proteinExistence type="predicted"/>
<accession>L1IF92</accession>
<dbReference type="OrthoDB" id="2145504at2759"/>
<sequence>MAVAVAMMLGTCEGSSARADGGTDAATAMRGGAGSCKMRALPERVIGGYANWGREEWLSSREKIVKAVEDGVNVILWFTIDLVDDEEAGSPVVRSRGPDGSFLSSISKELQARGLHTTHLITIGGWNEVHPTTRHAPDKVYAAWKKWNEQEIARPDEGFLGFDGFDWDIEGNDDVSSKYNTFDVKTLDWIGRISQLAKQDGYIVSMAPCESYLDPTSHSFDRSLTTTHSEWQPIVPHFTYHGKNAYAYIVSRYGFTKIEDQGSEGVHVHYVHTFDMIMIQLYESYSHANFELTLNDKHPVQWLTEVIQRFSDGWLVQFSSDESVGYSDAIVKVLPSQLVLGLANAWAQPCGNPPCKTLFLHPHVLEKDWRSSPILSQIKGFAFWTIRHEGDPIIVGEDRQARFFMAAELNKLVGIRGNESAGDAATG</sequence>
<evidence type="ECO:0000313" key="3">
    <source>
        <dbReference type="Proteomes" id="UP000011087"/>
    </source>
</evidence>
<evidence type="ECO:0000313" key="1">
    <source>
        <dbReference type="EMBL" id="EKX34921.1"/>
    </source>
</evidence>
<name>L1IF92_GUITC</name>
<evidence type="ECO:0008006" key="4">
    <source>
        <dbReference type="Google" id="ProtNLM"/>
    </source>
</evidence>
<dbReference type="SUPFAM" id="SSF51445">
    <property type="entry name" value="(Trans)glycosidases"/>
    <property type="match status" value="1"/>
</dbReference>
<gene>
    <name evidence="1" type="ORF">GUITHDRAFT_118856</name>
</gene>
<dbReference type="GeneID" id="17291689"/>
<reference evidence="2" key="3">
    <citation type="submission" date="2015-06" db="UniProtKB">
        <authorList>
            <consortium name="EnsemblProtists"/>
        </authorList>
    </citation>
    <scope>IDENTIFICATION</scope>
</reference>
<reference evidence="3" key="2">
    <citation type="submission" date="2012-11" db="EMBL/GenBank/DDBJ databases">
        <authorList>
            <person name="Kuo A."/>
            <person name="Curtis B.A."/>
            <person name="Tanifuji G."/>
            <person name="Burki F."/>
            <person name="Gruber A."/>
            <person name="Irimia M."/>
            <person name="Maruyama S."/>
            <person name="Arias M.C."/>
            <person name="Ball S.G."/>
            <person name="Gile G.H."/>
            <person name="Hirakawa Y."/>
            <person name="Hopkins J.F."/>
            <person name="Rensing S.A."/>
            <person name="Schmutz J."/>
            <person name="Symeonidi A."/>
            <person name="Elias M."/>
            <person name="Eveleigh R.J."/>
            <person name="Herman E.K."/>
            <person name="Klute M.J."/>
            <person name="Nakayama T."/>
            <person name="Obornik M."/>
            <person name="Reyes-Prieto A."/>
            <person name="Armbrust E.V."/>
            <person name="Aves S.J."/>
            <person name="Beiko R.G."/>
            <person name="Coutinho P."/>
            <person name="Dacks J.B."/>
            <person name="Durnford D.G."/>
            <person name="Fast N.M."/>
            <person name="Green B.R."/>
            <person name="Grisdale C."/>
            <person name="Hempe F."/>
            <person name="Henrissat B."/>
            <person name="Hoppner M.P."/>
            <person name="Ishida K.-I."/>
            <person name="Kim E."/>
            <person name="Koreny L."/>
            <person name="Kroth P.G."/>
            <person name="Liu Y."/>
            <person name="Malik S.-B."/>
            <person name="Maier U.G."/>
            <person name="McRose D."/>
            <person name="Mock T."/>
            <person name="Neilson J.A."/>
            <person name="Onodera N.T."/>
            <person name="Poole A.M."/>
            <person name="Pritham E.J."/>
            <person name="Richards T.A."/>
            <person name="Rocap G."/>
            <person name="Roy S.W."/>
            <person name="Sarai C."/>
            <person name="Schaack S."/>
            <person name="Shirato S."/>
            <person name="Slamovits C.H."/>
            <person name="Spencer D.F."/>
            <person name="Suzuki S."/>
            <person name="Worden A.Z."/>
            <person name="Zauner S."/>
            <person name="Barry K."/>
            <person name="Bell C."/>
            <person name="Bharti A.K."/>
            <person name="Crow J.A."/>
            <person name="Grimwood J."/>
            <person name="Kramer R."/>
            <person name="Lindquist E."/>
            <person name="Lucas S."/>
            <person name="Salamov A."/>
            <person name="McFadden G.I."/>
            <person name="Lane C.E."/>
            <person name="Keeling P.J."/>
            <person name="Gray M.W."/>
            <person name="Grigoriev I.V."/>
            <person name="Archibald J.M."/>
        </authorList>
    </citation>
    <scope>NUCLEOTIDE SEQUENCE</scope>
    <source>
        <strain evidence="3">CCMP2712</strain>
    </source>
</reference>
<organism evidence="1">
    <name type="scientific">Guillardia theta (strain CCMP2712)</name>
    <name type="common">Cryptophyte</name>
    <dbReference type="NCBI Taxonomy" id="905079"/>
    <lineage>
        <taxon>Eukaryota</taxon>
        <taxon>Cryptophyceae</taxon>
        <taxon>Pyrenomonadales</taxon>
        <taxon>Geminigeraceae</taxon>
        <taxon>Guillardia</taxon>
    </lineage>
</organism>
<dbReference type="RefSeq" id="XP_005821901.1">
    <property type="nucleotide sequence ID" value="XM_005821844.1"/>
</dbReference>
<dbReference type="Proteomes" id="UP000011087">
    <property type="component" value="Unassembled WGS sequence"/>
</dbReference>
<dbReference type="EnsemblProtists" id="EKX34921">
    <property type="protein sequence ID" value="EKX34921"/>
    <property type="gene ID" value="GUITHDRAFT_118856"/>
</dbReference>
<dbReference type="OMA" id="CKSAYER"/>
<reference evidence="1 3" key="1">
    <citation type="journal article" date="2012" name="Nature">
        <title>Algal genomes reveal evolutionary mosaicism and the fate of nucleomorphs.</title>
        <authorList>
            <consortium name="DOE Joint Genome Institute"/>
            <person name="Curtis B.A."/>
            <person name="Tanifuji G."/>
            <person name="Burki F."/>
            <person name="Gruber A."/>
            <person name="Irimia M."/>
            <person name="Maruyama S."/>
            <person name="Arias M.C."/>
            <person name="Ball S.G."/>
            <person name="Gile G.H."/>
            <person name="Hirakawa Y."/>
            <person name="Hopkins J.F."/>
            <person name="Kuo A."/>
            <person name="Rensing S.A."/>
            <person name="Schmutz J."/>
            <person name="Symeonidi A."/>
            <person name="Elias M."/>
            <person name="Eveleigh R.J."/>
            <person name="Herman E.K."/>
            <person name="Klute M.J."/>
            <person name="Nakayama T."/>
            <person name="Obornik M."/>
            <person name="Reyes-Prieto A."/>
            <person name="Armbrust E.V."/>
            <person name="Aves S.J."/>
            <person name="Beiko R.G."/>
            <person name="Coutinho P."/>
            <person name="Dacks J.B."/>
            <person name="Durnford D.G."/>
            <person name="Fast N.M."/>
            <person name="Green B.R."/>
            <person name="Grisdale C.J."/>
            <person name="Hempel F."/>
            <person name="Henrissat B."/>
            <person name="Hoppner M.P."/>
            <person name="Ishida K."/>
            <person name="Kim E."/>
            <person name="Koreny L."/>
            <person name="Kroth P.G."/>
            <person name="Liu Y."/>
            <person name="Malik S.B."/>
            <person name="Maier U.G."/>
            <person name="McRose D."/>
            <person name="Mock T."/>
            <person name="Neilson J.A."/>
            <person name="Onodera N.T."/>
            <person name="Poole A.M."/>
            <person name="Pritham E.J."/>
            <person name="Richards T.A."/>
            <person name="Rocap G."/>
            <person name="Roy S.W."/>
            <person name="Sarai C."/>
            <person name="Schaack S."/>
            <person name="Shirato S."/>
            <person name="Slamovits C.H."/>
            <person name="Spencer D.F."/>
            <person name="Suzuki S."/>
            <person name="Worden A.Z."/>
            <person name="Zauner S."/>
            <person name="Barry K."/>
            <person name="Bell C."/>
            <person name="Bharti A.K."/>
            <person name="Crow J.A."/>
            <person name="Grimwood J."/>
            <person name="Kramer R."/>
            <person name="Lindquist E."/>
            <person name="Lucas S."/>
            <person name="Salamov A."/>
            <person name="McFadden G.I."/>
            <person name="Lane C.E."/>
            <person name="Keeling P.J."/>
            <person name="Gray M.W."/>
            <person name="Grigoriev I.V."/>
            <person name="Archibald J.M."/>
        </authorList>
    </citation>
    <scope>NUCLEOTIDE SEQUENCE</scope>
    <source>
        <strain evidence="1 3">CCMP2712</strain>
    </source>
</reference>
<dbReference type="KEGG" id="gtt:GUITHDRAFT_118856"/>
<keyword evidence="3" id="KW-1185">Reference proteome</keyword>
<dbReference type="PaxDb" id="55529-EKX34921"/>
<dbReference type="AlphaFoldDB" id="L1IF92"/>
<evidence type="ECO:0000313" key="2">
    <source>
        <dbReference type="EnsemblProtists" id="EKX34921"/>
    </source>
</evidence>